<dbReference type="Pfam" id="PF00561">
    <property type="entry name" value="Abhydrolase_1"/>
    <property type="match status" value="1"/>
</dbReference>
<reference evidence="5" key="1">
    <citation type="submission" date="2011-03" db="EMBL/GenBank/DDBJ databases">
        <authorList>
            <person name="Voget S."/>
            <person name="Streit W.R."/>
            <person name="Jaeger K.E."/>
            <person name="Daniel R."/>
        </authorList>
    </citation>
    <scope>NUCLEOTIDE SEQUENCE [LARGE SCALE GENOMIC DNA]</scope>
    <source>
        <strain evidence="5">PG1</strain>
    </source>
</reference>
<feature type="domain" description="AB hydrolase-1" evidence="3">
    <location>
        <begin position="26"/>
        <end position="268"/>
    </location>
</feature>
<protein>
    <submittedName>
        <fullName evidence="4">Putative alpha/beta hydrolase</fullName>
    </submittedName>
</protein>
<dbReference type="InterPro" id="IPR000073">
    <property type="entry name" value="AB_hydrolase_1"/>
</dbReference>
<dbReference type="HOGENOM" id="CLU_048587_1_0_4"/>
<evidence type="ECO:0000313" key="4">
    <source>
        <dbReference type="EMBL" id="AJK49953.1"/>
    </source>
</evidence>
<evidence type="ECO:0000313" key="5">
    <source>
        <dbReference type="Proteomes" id="UP000031838"/>
    </source>
</evidence>
<dbReference type="InterPro" id="IPR050261">
    <property type="entry name" value="FrsA_esterase"/>
</dbReference>
<accession>A0A0B6S2R9</accession>
<dbReference type="AlphaFoldDB" id="A0A0B6S2R9"/>
<evidence type="ECO:0000259" key="3">
    <source>
        <dbReference type="Pfam" id="PF00561"/>
    </source>
</evidence>
<dbReference type="PANTHER" id="PTHR22946">
    <property type="entry name" value="DIENELACTONE HYDROLASE DOMAIN-CONTAINING PROTEIN-RELATED"/>
    <property type="match status" value="1"/>
</dbReference>
<sequence>MDITTHRTGNEIAITVRRPDTPGPVPVIVLCHGFCGIQEVLLPRFAEAFVAAGYAAVTFDYRGFGASGGEAGRLVPALQIEDIATVLAFVKAQAGLDAARVALWGTSLGGGHVLAAAAADPAVKAVVSQLSFADGEQVVTRHMSGEQRQEFVAMLERMQEKKAGTGREMFVAITKVLTDEQSKAFVETMRRQYPAMDIKIPFLTVREMLNYKPAEAAARVACPVLVVVAGEDGVNPPEQGVALHDAVASATKALHVEAGAGHYDMYDGTHFDNSIARQLAWFAEHV</sequence>
<evidence type="ECO:0000256" key="1">
    <source>
        <dbReference type="ARBA" id="ARBA00022801"/>
    </source>
</evidence>
<evidence type="ECO:0000256" key="2">
    <source>
        <dbReference type="ARBA" id="ARBA00038115"/>
    </source>
</evidence>
<organism evidence="4 5">
    <name type="scientific">Burkholderia plantarii</name>
    <dbReference type="NCBI Taxonomy" id="41899"/>
    <lineage>
        <taxon>Bacteria</taxon>
        <taxon>Pseudomonadati</taxon>
        <taxon>Pseudomonadota</taxon>
        <taxon>Betaproteobacteria</taxon>
        <taxon>Burkholderiales</taxon>
        <taxon>Burkholderiaceae</taxon>
        <taxon>Burkholderia</taxon>
    </lineage>
</organism>
<proteinExistence type="inferred from homology"/>
<keyword evidence="1 4" id="KW-0378">Hydrolase</keyword>
<keyword evidence="5" id="KW-1185">Reference proteome</keyword>
<name>A0A0B6S2R9_BURPL</name>
<dbReference type="EMBL" id="CP002581">
    <property type="protein sequence ID" value="AJK49953.1"/>
    <property type="molecule type" value="Genomic_DNA"/>
</dbReference>
<dbReference type="GO" id="GO:0052689">
    <property type="term" value="F:carboxylic ester hydrolase activity"/>
    <property type="evidence" value="ECO:0007669"/>
    <property type="project" value="UniProtKB-ARBA"/>
</dbReference>
<comment type="similarity">
    <text evidence="2">Belongs to the AB hydrolase superfamily. FUS2 hydrolase family.</text>
</comment>
<dbReference type="KEGG" id="bgp:BGL_2c18870"/>
<gene>
    <name evidence="4" type="ORF">BGL_2c18870</name>
</gene>
<dbReference type="SUPFAM" id="SSF53474">
    <property type="entry name" value="alpha/beta-Hydrolases"/>
    <property type="match status" value="1"/>
</dbReference>
<dbReference type="InterPro" id="IPR029058">
    <property type="entry name" value="AB_hydrolase_fold"/>
</dbReference>
<dbReference type="Proteomes" id="UP000031838">
    <property type="component" value="Chromosome 2"/>
</dbReference>
<dbReference type="RefSeq" id="WP_042628305.1">
    <property type="nucleotide sequence ID" value="NZ_CP002581.1"/>
</dbReference>
<reference evidence="4 5" key="2">
    <citation type="journal article" date="2016" name="Appl. Microbiol. Biotechnol.">
        <title>Mutations improving production and secretion of extracellular lipase by Burkholderia glumae PG1.</title>
        <authorList>
            <person name="Knapp A."/>
            <person name="Voget S."/>
            <person name="Gao R."/>
            <person name="Zaburannyi N."/>
            <person name="Krysciak D."/>
            <person name="Breuer M."/>
            <person name="Hauer B."/>
            <person name="Streit W.R."/>
            <person name="Muller R."/>
            <person name="Daniel R."/>
            <person name="Jaeger K.E."/>
        </authorList>
    </citation>
    <scope>NUCLEOTIDE SEQUENCE [LARGE SCALE GENOMIC DNA]</scope>
    <source>
        <strain evidence="4 5">PG1</strain>
    </source>
</reference>
<dbReference type="PANTHER" id="PTHR22946:SF9">
    <property type="entry name" value="POLYKETIDE TRANSFERASE AF380"/>
    <property type="match status" value="1"/>
</dbReference>
<dbReference type="Gene3D" id="3.40.50.1820">
    <property type="entry name" value="alpha/beta hydrolase"/>
    <property type="match status" value="1"/>
</dbReference>